<keyword evidence="3" id="KW-1185">Reference proteome</keyword>
<accession>A0A8K0KS24</accession>
<reference evidence="2" key="2">
    <citation type="submission" date="2017-10" db="EMBL/GenBank/DDBJ databases">
        <title>Ladona fulva Genome sequencing and assembly.</title>
        <authorList>
            <person name="Murali S."/>
            <person name="Richards S."/>
            <person name="Bandaranaike D."/>
            <person name="Bellair M."/>
            <person name="Blankenburg K."/>
            <person name="Chao H."/>
            <person name="Dinh H."/>
            <person name="Doddapaneni H."/>
            <person name="Dugan-Rocha S."/>
            <person name="Elkadiri S."/>
            <person name="Gnanaolivu R."/>
            <person name="Hernandez B."/>
            <person name="Skinner E."/>
            <person name="Javaid M."/>
            <person name="Lee S."/>
            <person name="Li M."/>
            <person name="Ming W."/>
            <person name="Munidasa M."/>
            <person name="Muniz J."/>
            <person name="Nguyen L."/>
            <person name="Hughes D."/>
            <person name="Osuji N."/>
            <person name="Pu L.-L."/>
            <person name="Puazo M."/>
            <person name="Qu C."/>
            <person name="Quiroz J."/>
            <person name="Raj R."/>
            <person name="Weissenberger G."/>
            <person name="Xin Y."/>
            <person name="Zou X."/>
            <person name="Han Y."/>
            <person name="Worley K."/>
            <person name="Muzny D."/>
            <person name="Gibbs R."/>
        </authorList>
    </citation>
    <scope>NUCLEOTIDE SEQUENCE</scope>
    <source>
        <strain evidence="2">Sampled in the wild</strain>
    </source>
</reference>
<reference evidence="2" key="1">
    <citation type="submission" date="2013-04" db="EMBL/GenBank/DDBJ databases">
        <authorList>
            <person name="Qu J."/>
            <person name="Murali S.C."/>
            <person name="Bandaranaike D."/>
            <person name="Bellair M."/>
            <person name="Blankenburg K."/>
            <person name="Chao H."/>
            <person name="Dinh H."/>
            <person name="Doddapaneni H."/>
            <person name="Downs B."/>
            <person name="Dugan-Rocha S."/>
            <person name="Elkadiri S."/>
            <person name="Gnanaolivu R.D."/>
            <person name="Hernandez B."/>
            <person name="Javaid M."/>
            <person name="Jayaseelan J.C."/>
            <person name="Lee S."/>
            <person name="Li M."/>
            <person name="Ming W."/>
            <person name="Munidasa M."/>
            <person name="Muniz J."/>
            <person name="Nguyen L."/>
            <person name="Ongeri F."/>
            <person name="Osuji N."/>
            <person name="Pu L.-L."/>
            <person name="Puazo M."/>
            <person name="Qu C."/>
            <person name="Quiroz J."/>
            <person name="Raj R."/>
            <person name="Weissenberger G."/>
            <person name="Xin Y."/>
            <person name="Zou X."/>
            <person name="Han Y."/>
            <person name="Richards S."/>
            <person name="Worley K."/>
            <person name="Muzny D."/>
            <person name="Gibbs R."/>
        </authorList>
    </citation>
    <scope>NUCLEOTIDE SEQUENCE</scope>
    <source>
        <strain evidence="2">Sampled in the wild</strain>
    </source>
</reference>
<keyword evidence="1" id="KW-1133">Transmembrane helix</keyword>
<feature type="non-terminal residue" evidence="2">
    <location>
        <position position="1"/>
    </location>
</feature>
<dbReference type="AlphaFoldDB" id="A0A8K0KS24"/>
<dbReference type="OrthoDB" id="410381at2759"/>
<protein>
    <submittedName>
        <fullName evidence="2">Uncharacterized protein</fullName>
    </submittedName>
</protein>
<name>A0A8K0KS24_LADFU</name>
<dbReference type="Proteomes" id="UP000792457">
    <property type="component" value="Unassembled WGS sequence"/>
</dbReference>
<comment type="caution">
    <text evidence="2">The sequence shown here is derived from an EMBL/GenBank/DDBJ whole genome shotgun (WGS) entry which is preliminary data.</text>
</comment>
<organism evidence="2 3">
    <name type="scientific">Ladona fulva</name>
    <name type="common">Scarce chaser dragonfly</name>
    <name type="synonym">Libellula fulva</name>
    <dbReference type="NCBI Taxonomy" id="123851"/>
    <lineage>
        <taxon>Eukaryota</taxon>
        <taxon>Metazoa</taxon>
        <taxon>Ecdysozoa</taxon>
        <taxon>Arthropoda</taxon>
        <taxon>Hexapoda</taxon>
        <taxon>Insecta</taxon>
        <taxon>Pterygota</taxon>
        <taxon>Palaeoptera</taxon>
        <taxon>Odonata</taxon>
        <taxon>Epiprocta</taxon>
        <taxon>Anisoptera</taxon>
        <taxon>Libelluloidea</taxon>
        <taxon>Libellulidae</taxon>
        <taxon>Ladona</taxon>
    </lineage>
</organism>
<feature type="transmembrane region" description="Helical" evidence="1">
    <location>
        <begin position="26"/>
        <end position="47"/>
    </location>
</feature>
<gene>
    <name evidence="2" type="ORF">J437_LFUL019519</name>
</gene>
<evidence type="ECO:0000313" key="3">
    <source>
        <dbReference type="Proteomes" id="UP000792457"/>
    </source>
</evidence>
<proteinExistence type="predicted"/>
<sequence length="73" mass="8420">MKVYTLGLDLQIGDSFSSETDVTSGVHQGIVLGLLLFLIYINDLFAYDDYLQMTVFYIGFWRAIVIKNYCRQI</sequence>
<dbReference type="EMBL" id="KZ310368">
    <property type="protein sequence ID" value="KAG8239935.1"/>
    <property type="molecule type" value="Genomic_DNA"/>
</dbReference>
<evidence type="ECO:0000313" key="2">
    <source>
        <dbReference type="EMBL" id="KAG8239935.1"/>
    </source>
</evidence>
<keyword evidence="1" id="KW-0472">Membrane</keyword>
<keyword evidence="1" id="KW-0812">Transmembrane</keyword>
<evidence type="ECO:0000256" key="1">
    <source>
        <dbReference type="SAM" id="Phobius"/>
    </source>
</evidence>